<name>A0A6J1E0V8_CUCMO</name>
<comment type="similarity">
    <text evidence="1">Belongs to the short-chain dehydrogenases/reductases (SDR) family.</text>
</comment>
<evidence type="ECO:0000259" key="2">
    <source>
        <dbReference type="SMART" id="SM00822"/>
    </source>
</evidence>
<dbReference type="InterPro" id="IPR020904">
    <property type="entry name" value="Sc_DH/Rdtase_CS"/>
</dbReference>
<dbReference type="Pfam" id="PF13561">
    <property type="entry name" value="adh_short_C2"/>
    <property type="match status" value="1"/>
</dbReference>
<dbReference type="AlphaFoldDB" id="A0A6J1E0V8"/>
<accession>A0A6J1E0V8</accession>
<dbReference type="InterPro" id="IPR057326">
    <property type="entry name" value="KR_dom"/>
</dbReference>
<protein>
    <submittedName>
        <fullName evidence="4">(-)-isopiperitenol/(-)-carveol dehydrogenase, mitochondrial-like</fullName>
    </submittedName>
</protein>
<evidence type="ECO:0000313" key="3">
    <source>
        <dbReference type="Proteomes" id="UP000504609"/>
    </source>
</evidence>
<dbReference type="KEGG" id="cmos:111429797"/>
<dbReference type="PRINTS" id="PR00081">
    <property type="entry name" value="GDHRDH"/>
</dbReference>
<dbReference type="SMART" id="SM00822">
    <property type="entry name" value="PKS_KR"/>
    <property type="match status" value="1"/>
</dbReference>
<evidence type="ECO:0000256" key="1">
    <source>
        <dbReference type="ARBA" id="ARBA00006484"/>
    </source>
</evidence>
<dbReference type="Gene3D" id="3.40.50.720">
    <property type="entry name" value="NAD(P)-binding Rossmann-like Domain"/>
    <property type="match status" value="1"/>
</dbReference>
<dbReference type="RefSeq" id="XP_022921572.1">
    <property type="nucleotide sequence ID" value="XM_023065804.1"/>
</dbReference>
<feature type="domain" description="Ketoreductase" evidence="2">
    <location>
        <begin position="14"/>
        <end position="197"/>
    </location>
</feature>
<dbReference type="InterPro" id="IPR002347">
    <property type="entry name" value="SDR_fam"/>
</dbReference>
<dbReference type="GeneID" id="111429797"/>
<dbReference type="Proteomes" id="UP000504609">
    <property type="component" value="Unplaced"/>
</dbReference>
<proteinExistence type="inferred from homology"/>
<dbReference type="FunFam" id="3.40.50.720:FF:000084">
    <property type="entry name" value="Short-chain dehydrogenase reductase"/>
    <property type="match status" value="1"/>
</dbReference>
<keyword evidence="3" id="KW-1185">Reference proteome</keyword>
<dbReference type="PANTHER" id="PTHR42820">
    <property type="entry name" value="SHORT-CHAIN DEHYDROGENASE REDUCTASE"/>
    <property type="match status" value="1"/>
</dbReference>
<gene>
    <name evidence="4" type="primary">LOC111429797</name>
</gene>
<evidence type="ECO:0000313" key="4">
    <source>
        <dbReference type="RefSeq" id="XP_022921572.1"/>
    </source>
</evidence>
<dbReference type="InterPro" id="IPR036291">
    <property type="entry name" value="NAD(P)-bd_dom_sf"/>
</dbReference>
<dbReference type="PRINTS" id="PR00080">
    <property type="entry name" value="SDRFAMILY"/>
</dbReference>
<organism evidence="3 4">
    <name type="scientific">Cucurbita moschata</name>
    <name type="common">Winter crookneck squash</name>
    <name type="synonym">Cucurbita pepo var. moschata</name>
    <dbReference type="NCBI Taxonomy" id="3662"/>
    <lineage>
        <taxon>Eukaryota</taxon>
        <taxon>Viridiplantae</taxon>
        <taxon>Streptophyta</taxon>
        <taxon>Embryophyta</taxon>
        <taxon>Tracheophyta</taxon>
        <taxon>Spermatophyta</taxon>
        <taxon>Magnoliopsida</taxon>
        <taxon>eudicotyledons</taxon>
        <taxon>Gunneridae</taxon>
        <taxon>Pentapetalae</taxon>
        <taxon>rosids</taxon>
        <taxon>fabids</taxon>
        <taxon>Cucurbitales</taxon>
        <taxon>Cucurbitaceae</taxon>
        <taxon>Cucurbiteae</taxon>
        <taxon>Cucurbita</taxon>
    </lineage>
</organism>
<dbReference type="SUPFAM" id="SSF51735">
    <property type="entry name" value="NAD(P)-binding Rossmann-fold domains"/>
    <property type="match status" value="1"/>
</dbReference>
<dbReference type="PANTHER" id="PTHR42820:SF21">
    <property type="entry name" value="SHORT-CHAIN DEHYDROGENASE REDUCTASE 3B-LIKE"/>
    <property type="match status" value="1"/>
</dbReference>
<reference evidence="4" key="1">
    <citation type="submission" date="2025-08" db="UniProtKB">
        <authorList>
            <consortium name="RefSeq"/>
        </authorList>
    </citation>
    <scope>IDENTIFICATION</scope>
    <source>
        <tissue evidence="4">Young leaves</tissue>
    </source>
</reference>
<dbReference type="PROSITE" id="PS00061">
    <property type="entry name" value="ADH_SHORT"/>
    <property type="match status" value="1"/>
</dbReference>
<sequence>MSQSTSRPLKLEGKVAIVTGGASGIGESTVRLFADNGVKVVVIADIQDDRGRQVAESIGSQRCSYIRCDVTDENQVQSMVESTVKKYGKLDVMFSNAGVLSSQDQTILDLDLSASDKLFEVNVKGMAACVKHAARAMVEGGVRGSIVCTGSVAAANGSRRRTDYCMSKHAVLGLVRSASVQLGGKGIRVNCVSPSGVATAATCRSLGMGMEDVEKAYRGMSRLEGVALKASHVADAVLFLASDDSAFVTGHDLVVDGSFVPVL</sequence>